<dbReference type="PANTHER" id="PTHR43389">
    <property type="entry name" value="V-TYPE PROTON ATPASE SUBUNIT B"/>
    <property type="match status" value="1"/>
</dbReference>
<evidence type="ECO:0000313" key="6">
    <source>
        <dbReference type="Proteomes" id="UP000737018"/>
    </source>
</evidence>
<evidence type="ECO:0000256" key="3">
    <source>
        <dbReference type="ARBA" id="ARBA00023065"/>
    </source>
</evidence>
<dbReference type="EMBL" id="JRKL02007325">
    <property type="protein sequence ID" value="KAF3947872.1"/>
    <property type="molecule type" value="Genomic_DNA"/>
</dbReference>
<dbReference type="InterPro" id="IPR027417">
    <property type="entry name" value="P-loop_NTPase"/>
</dbReference>
<reference evidence="5" key="1">
    <citation type="submission" date="2020-03" db="EMBL/GenBank/DDBJ databases">
        <title>Castanea mollissima Vanexum genome sequencing.</title>
        <authorList>
            <person name="Staton M."/>
        </authorList>
    </citation>
    <scope>NUCLEOTIDE SEQUENCE</scope>
    <source>
        <tissue evidence="5">Leaf</tissue>
    </source>
</reference>
<proteinExistence type="inferred from homology"/>
<gene>
    <name evidence="5" type="ORF">CMV_026060</name>
</gene>
<dbReference type="SUPFAM" id="SSF52540">
    <property type="entry name" value="P-loop containing nucleoside triphosphate hydrolases"/>
    <property type="match status" value="1"/>
</dbReference>
<dbReference type="InterPro" id="IPR022879">
    <property type="entry name" value="V-ATPase_su_B/beta"/>
</dbReference>
<dbReference type="Pfam" id="PF00006">
    <property type="entry name" value="ATP-synt_ab"/>
    <property type="match status" value="1"/>
</dbReference>
<evidence type="ECO:0000313" key="5">
    <source>
        <dbReference type="EMBL" id="KAF3947872.1"/>
    </source>
</evidence>
<protein>
    <recommendedName>
        <fullName evidence="4">ATPase F1/V1/A1 complex alpha/beta subunit nucleotide-binding domain-containing protein</fullName>
    </recommendedName>
</protein>
<comment type="similarity">
    <text evidence="1">Belongs to the ATPase alpha/beta chains family.</text>
</comment>
<sequence length="150" mass="17247">MAFVWTLSCYAKRVLFYLAFHGFKIRFAAYGLGAWPEIFFLCYVPCFYFSDEDLIQDHENDPTIEHIITPRIVLTTAEYLAYECGKNVLVILKDTSSSADALRQVSGVCQEVRGRHDILALPNDYIMHPTPDHTGYITEGQIYIDRQLNN</sequence>
<dbReference type="GO" id="GO:0007035">
    <property type="term" value="P:vacuolar acidification"/>
    <property type="evidence" value="ECO:0007669"/>
    <property type="project" value="TreeGrafter"/>
</dbReference>
<dbReference type="Proteomes" id="UP000737018">
    <property type="component" value="Unassembled WGS sequence"/>
</dbReference>
<dbReference type="PANTHER" id="PTHR43389:SF4">
    <property type="entry name" value="V-TYPE PROTON ATPASE SUBUNIT B"/>
    <property type="match status" value="1"/>
</dbReference>
<evidence type="ECO:0000256" key="2">
    <source>
        <dbReference type="ARBA" id="ARBA00022448"/>
    </source>
</evidence>
<keyword evidence="6" id="KW-1185">Reference proteome</keyword>
<feature type="domain" description="ATPase F1/V1/A1 complex alpha/beta subunit nucleotide-binding" evidence="4">
    <location>
        <begin position="57"/>
        <end position="115"/>
    </location>
</feature>
<dbReference type="GO" id="GO:0046961">
    <property type="term" value="F:proton-transporting ATPase activity, rotational mechanism"/>
    <property type="evidence" value="ECO:0007669"/>
    <property type="project" value="TreeGrafter"/>
</dbReference>
<accession>A0A8J4QBR5</accession>
<keyword evidence="3" id="KW-0406">Ion transport</keyword>
<evidence type="ECO:0000259" key="4">
    <source>
        <dbReference type="Pfam" id="PF00006"/>
    </source>
</evidence>
<organism evidence="5 6">
    <name type="scientific">Castanea mollissima</name>
    <name type="common">Chinese chestnut</name>
    <dbReference type="NCBI Taxonomy" id="60419"/>
    <lineage>
        <taxon>Eukaryota</taxon>
        <taxon>Viridiplantae</taxon>
        <taxon>Streptophyta</taxon>
        <taxon>Embryophyta</taxon>
        <taxon>Tracheophyta</taxon>
        <taxon>Spermatophyta</taxon>
        <taxon>Magnoliopsida</taxon>
        <taxon>eudicotyledons</taxon>
        <taxon>Gunneridae</taxon>
        <taxon>Pentapetalae</taxon>
        <taxon>rosids</taxon>
        <taxon>fabids</taxon>
        <taxon>Fagales</taxon>
        <taxon>Fagaceae</taxon>
        <taxon>Castanea</taxon>
    </lineage>
</organism>
<name>A0A8J4QBR5_9ROSI</name>
<comment type="caution">
    <text evidence="5">The sequence shown here is derived from an EMBL/GenBank/DDBJ whole genome shotgun (WGS) entry which is preliminary data.</text>
</comment>
<dbReference type="GO" id="GO:0005524">
    <property type="term" value="F:ATP binding"/>
    <property type="evidence" value="ECO:0007669"/>
    <property type="project" value="InterPro"/>
</dbReference>
<evidence type="ECO:0000256" key="1">
    <source>
        <dbReference type="ARBA" id="ARBA00008936"/>
    </source>
</evidence>
<dbReference type="OrthoDB" id="1735853at2759"/>
<dbReference type="InterPro" id="IPR000194">
    <property type="entry name" value="ATPase_F1/V1/A1_a/bsu_nucl-bd"/>
</dbReference>
<dbReference type="AlphaFoldDB" id="A0A8J4QBR5"/>
<dbReference type="Gene3D" id="3.40.50.300">
    <property type="entry name" value="P-loop containing nucleotide triphosphate hydrolases"/>
    <property type="match status" value="1"/>
</dbReference>
<keyword evidence="2" id="KW-0813">Transport</keyword>